<dbReference type="AlphaFoldDB" id="A0A179D6Y6"/>
<dbReference type="Gene3D" id="3.10.620.30">
    <property type="match status" value="1"/>
</dbReference>
<evidence type="ECO:0000313" key="2">
    <source>
        <dbReference type="EMBL" id="OAQ21845.1"/>
    </source>
</evidence>
<dbReference type="SMART" id="SM00460">
    <property type="entry name" value="TGc"/>
    <property type="match status" value="1"/>
</dbReference>
<dbReference type="InterPro" id="IPR038765">
    <property type="entry name" value="Papain-like_cys_pep_sf"/>
</dbReference>
<name>A0A179D6Y6_9BACT</name>
<protein>
    <submittedName>
        <fullName evidence="2">Transglutaminase-like enzyme</fullName>
    </submittedName>
</protein>
<dbReference type="STRING" id="999894.TDIS_0363"/>
<organism evidence="2 3">
    <name type="scientific">Thermosulfurimonas dismutans</name>
    <dbReference type="NCBI Taxonomy" id="999894"/>
    <lineage>
        <taxon>Bacteria</taxon>
        <taxon>Pseudomonadati</taxon>
        <taxon>Thermodesulfobacteriota</taxon>
        <taxon>Thermodesulfobacteria</taxon>
        <taxon>Thermodesulfobacteriales</taxon>
        <taxon>Thermodesulfobacteriaceae</taxon>
        <taxon>Thermosulfurimonas</taxon>
    </lineage>
</organism>
<dbReference type="RefSeq" id="WP_068668663.1">
    <property type="nucleotide sequence ID" value="NZ_LWLG01000001.1"/>
</dbReference>
<dbReference type="Proteomes" id="UP000078390">
    <property type="component" value="Unassembled WGS sequence"/>
</dbReference>
<sequence>MRKVILGFFLILAVFGTGNWVRAEKKISGRMVWRLSISPPPGAKKARLWLPYPRTDRYQRIQDPEVFGNYAYHGLFTDEHGNLILYLEWDLDRTTRPEMVLSYRVLRWEVVRNDFPEPPQSFNPENFKEFLSGNRYVEVGGEVRKLALEITRGKTSVRDKARAIYDWVVDNLRRDPKVKGCGKGIVCKVLKNRCGKCADLNSVFVALCRAAAIPAREVFGLRLGQEGGENLTGAQHCWTEFFVPGYGWVPADPADVLKTALIKGLSPRAPELRPVREYYFGAVDAYRVKLSEGRDLIFNPPQEGEPVNYFVYPYLEIDGRPVDIFRSPILDFEITWEKE</sequence>
<evidence type="ECO:0000259" key="1">
    <source>
        <dbReference type="SMART" id="SM00460"/>
    </source>
</evidence>
<gene>
    <name evidence="2" type="ORF">TDIS_0363</name>
</gene>
<dbReference type="InterPro" id="IPR002931">
    <property type="entry name" value="Transglutaminase-like"/>
</dbReference>
<accession>A0A179D6Y6</accession>
<keyword evidence="3" id="KW-1185">Reference proteome</keyword>
<comment type="caution">
    <text evidence="2">The sequence shown here is derived from an EMBL/GenBank/DDBJ whole genome shotgun (WGS) entry which is preliminary data.</text>
</comment>
<dbReference type="Pfam" id="PF01841">
    <property type="entry name" value="Transglut_core"/>
    <property type="match status" value="1"/>
</dbReference>
<dbReference type="SUPFAM" id="SSF54001">
    <property type="entry name" value="Cysteine proteinases"/>
    <property type="match status" value="1"/>
</dbReference>
<feature type="domain" description="Transglutaminase-like" evidence="1">
    <location>
        <begin position="189"/>
        <end position="255"/>
    </location>
</feature>
<proteinExistence type="predicted"/>
<evidence type="ECO:0000313" key="3">
    <source>
        <dbReference type="Proteomes" id="UP000078390"/>
    </source>
</evidence>
<dbReference type="PANTHER" id="PTHR38339:SF1">
    <property type="entry name" value="TRANSGLUTAMINASE-LIKE DOMAIN-CONTAINING PROTEIN"/>
    <property type="match status" value="1"/>
</dbReference>
<reference evidence="2 3" key="1">
    <citation type="submission" date="2016-04" db="EMBL/GenBank/DDBJ databases">
        <title>Genome analysis of Thermosulfurimonas dismutans, the first thermophilic sulfur-disproportionating bacterium of the phylum Thermodesulfobacteria.</title>
        <authorList>
            <person name="Mardanov A.V."/>
            <person name="Beletsky A.V."/>
            <person name="Kadnikov V.V."/>
            <person name="Slobodkin A.I."/>
            <person name="Ravin N.V."/>
        </authorList>
    </citation>
    <scope>NUCLEOTIDE SEQUENCE [LARGE SCALE GENOMIC DNA]</scope>
    <source>
        <strain evidence="2 3">S95</strain>
    </source>
</reference>
<dbReference type="OrthoDB" id="9804872at2"/>
<dbReference type="PANTHER" id="PTHR38339">
    <property type="entry name" value="TRANSGLUTAMINASE DOMAIN PROTEIN"/>
    <property type="match status" value="1"/>
</dbReference>
<dbReference type="EMBL" id="LWLG01000001">
    <property type="protein sequence ID" value="OAQ21845.1"/>
    <property type="molecule type" value="Genomic_DNA"/>
</dbReference>